<reference evidence="11 12" key="1">
    <citation type="submission" date="2019-07" db="EMBL/GenBank/DDBJ databases">
        <title>Draft genome for Aliikangiella sp. M105.</title>
        <authorList>
            <person name="Wang G."/>
        </authorList>
    </citation>
    <scope>NUCLEOTIDE SEQUENCE [LARGE SCALE GENOMIC DNA]</scope>
    <source>
        <strain evidence="11 12">M105</strain>
    </source>
</reference>
<comment type="similarity">
    <text evidence="8">Belongs to the exbB/tolQ family.</text>
</comment>
<dbReference type="OrthoDB" id="5728265at2"/>
<evidence type="ECO:0000256" key="8">
    <source>
        <dbReference type="RuleBase" id="RU004057"/>
    </source>
</evidence>
<dbReference type="GO" id="GO:0005886">
    <property type="term" value="C:plasma membrane"/>
    <property type="evidence" value="ECO:0007669"/>
    <property type="project" value="UniProtKB-SubCell"/>
</dbReference>
<keyword evidence="12" id="KW-1185">Reference proteome</keyword>
<accession>A0A545U013</accession>
<comment type="caution">
    <text evidence="11">The sequence shown here is derived from an EMBL/GenBank/DDBJ whole genome shotgun (WGS) entry which is preliminary data.</text>
</comment>
<keyword evidence="2 8" id="KW-0813">Transport</keyword>
<evidence type="ECO:0000256" key="1">
    <source>
        <dbReference type="ARBA" id="ARBA00004651"/>
    </source>
</evidence>
<evidence type="ECO:0000256" key="6">
    <source>
        <dbReference type="ARBA" id="ARBA00022989"/>
    </source>
</evidence>
<feature type="transmembrane region" description="Helical" evidence="9">
    <location>
        <begin position="118"/>
        <end position="144"/>
    </location>
</feature>
<dbReference type="RefSeq" id="WP_142934451.1">
    <property type="nucleotide sequence ID" value="NZ_ML660171.1"/>
</dbReference>
<evidence type="ECO:0000256" key="5">
    <source>
        <dbReference type="ARBA" id="ARBA00022927"/>
    </source>
</evidence>
<keyword evidence="5 8" id="KW-0653">Protein transport</keyword>
<dbReference type="InterPro" id="IPR050790">
    <property type="entry name" value="ExbB/TolQ_transport"/>
</dbReference>
<name>A0A545U013_9GAMM</name>
<comment type="subcellular location">
    <subcellularLocation>
        <location evidence="1">Cell membrane</location>
        <topology evidence="1">Multi-pass membrane protein</topology>
    </subcellularLocation>
    <subcellularLocation>
        <location evidence="8">Membrane</location>
        <topology evidence="8">Multi-pass membrane protein</topology>
    </subcellularLocation>
</comment>
<keyword evidence="4 9" id="KW-0812">Transmembrane</keyword>
<evidence type="ECO:0000256" key="9">
    <source>
        <dbReference type="SAM" id="Phobius"/>
    </source>
</evidence>
<dbReference type="PANTHER" id="PTHR30625">
    <property type="entry name" value="PROTEIN TOLQ"/>
    <property type="match status" value="1"/>
</dbReference>
<evidence type="ECO:0000256" key="3">
    <source>
        <dbReference type="ARBA" id="ARBA00022475"/>
    </source>
</evidence>
<protein>
    <submittedName>
        <fullName evidence="11">MotA/TolQ/ExbB proton channel family protein</fullName>
    </submittedName>
</protein>
<dbReference type="Pfam" id="PF01618">
    <property type="entry name" value="MotA_ExbB"/>
    <property type="match status" value="1"/>
</dbReference>
<evidence type="ECO:0000313" key="12">
    <source>
        <dbReference type="Proteomes" id="UP000315439"/>
    </source>
</evidence>
<sequence length="232" mass="25124">MSDIYSTIVKFFQEGGLFIYPISIVLAIGLIISLERWLFLSREKARNIKAFDSFLPLLRTSDLEKMQLYTRENTAPITRVIGCGLDMMKVTKHRADVEHSMSEGMLETMPRFETRTGYLSVLANIATLLGLLGTIIGLIGAFTAVASADPAEKSSLLSASISVAMNTTAFGLIVAIPLLAFHSLLQNKTAAIIGSIEMAAVKFLNIMTYNKAIYAGAPVVEGTPQEAEAAAE</sequence>
<feature type="transmembrane region" description="Helical" evidence="9">
    <location>
        <begin position="18"/>
        <end position="39"/>
    </location>
</feature>
<organism evidence="11 12">
    <name type="scientific">Aliikangiella coralliicola</name>
    <dbReference type="NCBI Taxonomy" id="2592383"/>
    <lineage>
        <taxon>Bacteria</taxon>
        <taxon>Pseudomonadati</taxon>
        <taxon>Pseudomonadota</taxon>
        <taxon>Gammaproteobacteria</taxon>
        <taxon>Oceanospirillales</taxon>
        <taxon>Pleioneaceae</taxon>
        <taxon>Aliikangiella</taxon>
    </lineage>
</organism>
<gene>
    <name evidence="11" type="ORF">FLL46_23865</name>
</gene>
<dbReference type="Proteomes" id="UP000315439">
    <property type="component" value="Unassembled WGS sequence"/>
</dbReference>
<keyword evidence="7 9" id="KW-0472">Membrane</keyword>
<dbReference type="PANTHER" id="PTHR30625:SF15">
    <property type="entry name" value="BIOPOLYMER TRANSPORT PROTEIN EXBB"/>
    <property type="match status" value="1"/>
</dbReference>
<evidence type="ECO:0000256" key="2">
    <source>
        <dbReference type="ARBA" id="ARBA00022448"/>
    </source>
</evidence>
<evidence type="ECO:0000256" key="7">
    <source>
        <dbReference type="ARBA" id="ARBA00023136"/>
    </source>
</evidence>
<dbReference type="AlphaFoldDB" id="A0A545U013"/>
<keyword evidence="6 9" id="KW-1133">Transmembrane helix</keyword>
<dbReference type="GO" id="GO:0017038">
    <property type="term" value="P:protein import"/>
    <property type="evidence" value="ECO:0007669"/>
    <property type="project" value="TreeGrafter"/>
</dbReference>
<feature type="domain" description="MotA/TolQ/ExbB proton channel" evidence="10">
    <location>
        <begin position="75"/>
        <end position="198"/>
    </location>
</feature>
<dbReference type="EMBL" id="VIKS01000015">
    <property type="protein sequence ID" value="TQV82808.1"/>
    <property type="molecule type" value="Genomic_DNA"/>
</dbReference>
<evidence type="ECO:0000256" key="4">
    <source>
        <dbReference type="ARBA" id="ARBA00022692"/>
    </source>
</evidence>
<keyword evidence="3" id="KW-1003">Cell membrane</keyword>
<evidence type="ECO:0000313" key="11">
    <source>
        <dbReference type="EMBL" id="TQV82808.1"/>
    </source>
</evidence>
<evidence type="ECO:0000259" key="10">
    <source>
        <dbReference type="Pfam" id="PF01618"/>
    </source>
</evidence>
<feature type="transmembrane region" description="Helical" evidence="9">
    <location>
        <begin position="156"/>
        <end position="181"/>
    </location>
</feature>
<dbReference type="InterPro" id="IPR002898">
    <property type="entry name" value="MotA_ExbB_proton_chnl"/>
</dbReference>
<proteinExistence type="inferred from homology"/>